<dbReference type="Proteomes" id="UP000824881">
    <property type="component" value="Unassembled WGS sequence"/>
</dbReference>
<name>A0ACB7J8K3_PLECO</name>
<organism evidence="1 2">
    <name type="scientific">Pleurotus cornucopiae</name>
    <name type="common">Cornucopia mushroom</name>
    <dbReference type="NCBI Taxonomy" id="5321"/>
    <lineage>
        <taxon>Eukaryota</taxon>
        <taxon>Fungi</taxon>
        <taxon>Dikarya</taxon>
        <taxon>Basidiomycota</taxon>
        <taxon>Agaricomycotina</taxon>
        <taxon>Agaricomycetes</taxon>
        <taxon>Agaricomycetidae</taxon>
        <taxon>Agaricales</taxon>
        <taxon>Pleurotineae</taxon>
        <taxon>Pleurotaceae</taxon>
        <taxon>Pleurotus</taxon>
    </lineage>
</organism>
<reference evidence="1 2" key="1">
    <citation type="journal article" date="2021" name="Appl. Environ. Microbiol.">
        <title>Genetic linkage and physical mapping for an oyster mushroom Pleurotus cornucopiae and QTL analysis for the trait cap color.</title>
        <authorList>
            <person name="Zhang Y."/>
            <person name="Gao W."/>
            <person name="Sonnenberg A."/>
            <person name="Chen Q."/>
            <person name="Zhang J."/>
            <person name="Huang C."/>
        </authorList>
    </citation>
    <scope>NUCLEOTIDE SEQUENCE [LARGE SCALE GENOMIC DNA]</scope>
    <source>
        <strain evidence="1">CCMSSC00406</strain>
    </source>
</reference>
<dbReference type="EMBL" id="WQMT02000002">
    <property type="protein sequence ID" value="KAG9226902.1"/>
    <property type="molecule type" value="Genomic_DNA"/>
</dbReference>
<comment type="caution">
    <text evidence="1">The sequence shown here is derived from an EMBL/GenBank/DDBJ whole genome shotgun (WGS) entry which is preliminary data.</text>
</comment>
<gene>
    <name evidence="1" type="ORF">CCMSSC00406_0003425</name>
</gene>
<accession>A0ACB7J8K3</accession>
<evidence type="ECO:0000313" key="1">
    <source>
        <dbReference type="EMBL" id="KAG9226902.1"/>
    </source>
</evidence>
<sequence length="575" mass="63838">MECSPFDPKIASGQPIPPVEHAISISLPTWKDNLNYEDDKKRLVGALARGYPRFIVHERIRTLGSLCVQRFGGSPKDSCLLFPTQRIADDCGEFIERRSSLAGPTIYARLAHLRLISTENKRALDLHIVIFPLETFPLAKQFWQHAGLGIPTRYSNLCLQMLASETANYENPYPISTTKKTRDDVSFLEANCHYDLELDSDVEAKRALRLRIAGFFNTPDSVSARDSGGSRPSVSSEDVFLFPTGMAAIWNAHQLALDSYSHSKTICYGFLYTDTLKVLQKWGPGCHHLGRGLEPDIQELEDLLETLTAAAELSEPPVSALFTEFPSNPLLQSFNLPRLRSLADKFGFLIVVDDTIATAVNVDILPYADIVTTSLSKFFSGYADVMGGSLVLNPQGRHYEALKTALQASYVDTFFSPDAICMELNSRDFEDRIRTINSSTEYICDFLRERSLAGGHPAGSSVIRDVYYPKYITRELYDSCRREGGGYGGLFTLMFTKETASHAFYDTLSCCKGPSLGTAFTLSCPYTILAHSAELEWAARWGVEEGLVRVSVGVEPLDTLMEWFKLALAAAESAP</sequence>
<proteinExistence type="predicted"/>
<protein>
    <submittedName>
        <fullName evidence="1">Uncharacterized protein</fullName>
    </submittedName>
</protein>
<keyword evidence="2" id="KW-1185">Reference proteome</keyword>
<evidence type="ECO:0000313" key="2">
    <source>
        <dbReference type="Proteomes" id="UP000824881"/>
    </source>
</evidence>